<proteinExistence type="predicted"/>
<evidence type="ECO:0000313" key="2">
    <source>
        <dbReference type="EMBL" id="OIJ27678.1"/>
    </source>
</evidence>
<evidence type="ECO:0000313" key="3">
    <source>
        <dbReference type="Proteomes" id="UP000033772"/>
    </source>
</evidence>
<gene>
    <name evidence="2" type="ORF">UG56_006670</name>
</gene>
<keyword evidence="1" id="KW-0812">Transmembrane</keyword>
<keyword evidence="1" id="KW-1133">Transmembrane helix</keyword>
<keyword evidence="3" id="KW-1185">Reference proteome</keyword>
<dbReference type="STRING" id="1844.UG56_006670"/>
<dbReference type="RefSeq" id="WP_045547756.1">
    <property type="nucleotide sequence ID" value="NZ_JZDQ02000007.1"/>
</dbReference>
<keyword evidence="1" id="KW-0472">Membrane</keyword>
<feature type="transmembrane region" description="Helical" evidence="1">
    <location>
        <begin position="31"/>
        <end position="51"/>
    </location>
</feature>
<dbReference type="OrthoDB" id="9938629at2"/>
<protein>
    <submittedName>
        <fullName evidence="2">Uncharacterized protein</fullName>
    </submittedName>
</protein>
<evidence type="ECO:0000256" key="1">
    <source>
        <dbReference type="SAM" id="Phobius"/>
    </source>
</evidence>
<name>A0A1J4N863_9ACTN</name>
<dbReference type="AlphaFoldDB" id="A0A1J4N863"/>
<accession>A0A1J4N863</accession>
<dbReference type="NCBIfam" id="NF041635">
    <property type="entry name" value="STM3941_fam"/>
    <property type="match status" value="1"/>
</dbReference>
<dbReference type="InterPro" id="IPR048136">
    <property type="entry name" value="STM3941-like"/>
</dbReference>
<feature type="transmembrane region" description="Helical" evidence="1">
    <location>
        <begin position="57"/>
        <end position="78"/>
    </location>
</feature>
<reference evidence="2" key="1">
    <citation type="submission" date="2016-10" db="EMBL/GenBank/DDBJ databases">
        <title>Draft Genome Sequence of Nocardioides luteus Strain BAFB, an Alkane-Degrading Bacterium Isolated from JP-7 Polluted Soil.</title>
        <authorList>
            <person name="Brown L."/>
            <person name="Ruiz O.N."/>
            <person name="Gunasekera T."/>
        </authorList>
    </citation>
    <scope>NUCLEOTIDE SEQUENCE [LARGE SCALE GENOMIC DNA]</scope>
    <source>
        <strain evidence="2">BAFB</strain>
    </source>
</reference>
<dbReference type="EMBL" id="JZDQ02000007">
    <property type="protein sequence ID" value="OIJ27678.1"/>
    <property type="molecule type" value="Genomic_DNA"/>
</dbReference>
<sequence length="194" mass="21415">MAKSDATDSKLWDQDLEANGRVEFATTKKRLWLMALGCLAFTGIGLAIVLFDSDAEAQVWGWTAVVFFGVVCVPALALQAMRTSVVVVDARGVRPSVGARHGALISWPDLVSWDQIEGTGANSIQGTRFVILYITDEFEHEWLAGCGPFVRVLMRANRAMQGTASLALPANLHGDVNEIADWIERQRRMRRTRP</sequence>
<comment type="caution">
    <text evidence="2">The sequence shown here is derived from an EMBL/GenBank/DDBJ whole genome shotgun (WGS) entry which is preliminary data.</text>
</comment>
<organism evidence="2 3">
    <name type="scientific">Nocardioides luteus</name>
    <dbReference type="NCBI Taxonomy" id="1844"/>
    <lineage>
        <taxon>Bacteria</taxon>
        <taxon>Bacillati</taxon>
        <taxon>Actinomycetota</taxon>
        <taxon>Actinomycetes</taxon>
        <taxon>Propionibacteriales</taxon>
        <taxon>Nocardioidaceae</taxon>
        <taxon>Nocardioides</taxon>
    </lineage>
</organism>
<dbReference type="Proteomes" id="UP000033772">
    <property type="component" value="Unassembled WGS sequence"/>
</dbReference>